<evidence type="ECO:0000313" key="4">
    <source>
        <dbReference type="EMBL" id="KAL1249527.1"/>
    </source>
</evidence>
<dbReference type="InterPro" id="IPR050951">
    <property type="entry name" value="Retrovirus_Pol_polyprotein"/>
</dbReference>
<dbReference type="EC" id="3.1.26.4" evidence="2"/>
<dbReference type="SUPFAM" id="SSF56672">
    <property type="entry name" value="DNA/RNA polymerases"/>
    <property type="match status" value="1"/>
</dbReference>
<proteinExistence type="inferred from homology"/>
<dbReference type="InterPro" id="IPR000477">
    <property type="entry name" value="RT_dom"/>
</dbReference>
<dbReference type="EMBL" id="JAYMGO010000023">
    <property type="protein sequence ID" value="KAL1249527.1"/>
    <property type="molecule type" value="Genomic_DNA"/>
</dbReference>
<sequence length="146" mass="16838">MVVIAKPDKVRICIDPKHLNQALQRSHYHMPTLEDILYKLPKARLFTLVDVRDAFLHCRLDNESSLLTTFWTPWGRMRWCKLPFGVTVAPEIYQRKQHELLMGLRGIEPIADDILVVGCGDSDAEAELDHDKNLCALMERCRAVKL</sequence>
<name>A0ABR3L9F6_9TELE</name>
<dbReference type="Gene3D" id="3.30.70.270">
    <property type="match status" value="1"/>
</dbReference>
<dbReference type="InterPro" id="IPR043128">
    <property type="entry name" value="Rev_trsase/Diguanyl_cyclase"/>
</dbReference>
<comment type="similarity">
    <text evidence="1">Belongs to the beta type-B retroviral polymerase family. HERV class-II K(HML-2) pol subfamily.</text>
</comment>
<dbReference type="CDD" id="cd01647">
    <property type="entry name" value="RT_LTR"/>
    <property type="match status" value="1"/>
</dbReference>
<organism evidence="4 5">
    <name type="scientific">Cirrhinus molitorella</name>
    <name type="common">mud carp</name>
    <dbReference type="NCBI Taxonomy" id="172907"/>
    <lineage>
        <taxon>Eukaryota</taxon>
        <taxon>Metazoa</taxon>
        <taxon>Chordata</taxon>
        <taxon>Craniata</taxon>
        <taxon>Vertebrata</taxon>
        <taxon>Euteleostomi</taxon>
        <taxon>Actinopterygii</taxon>
        <taxon>Neopterygii</taxon>
        <taxon>Teleostei</taxon>
        <taxon>Ostariophysi</taxon>
        <taxon>Cypriniformes</taxon>
        <taxon>Cyprinidae</taxon>
        <taxon>Labeoninae</taxon>
        <taxon>Labeonini</taxon>
        <taxon>Cirrhinus</taxon>
    </lineage>
</organism>
<dbReference type="InterPro" id="IPR043502">
    <property type="entry name" value="DNA/RNA_pol_sf"/>
</dbReference>
<reference evidence="4 5" key="1">
    <citation type="submission" date="2023-09" db="EMBL/GenBank/DDBJ databases">
        <authorList>
            <person name="Wang M."/>
        </authorList>
    </citation>
    <scope>NUCLEOTIDE SEQUENCE [LARGE SCALE GENOMIC DNA]</scope>
    <source>
        <strain evidence="4">GT-2023</strain>
        <tissue evidence="4">Liver</tissue>
    </source>
</reference>
<dbReference type="Proteomes" id="UP001558613">
    <property type="component" value="Unassembled WGS sequence"/>
</dbReference>
<comment type="caution">
    <text evidence="4">The sequence shown here is derived from an EMBL/GenBank/DDBJ whole genome shotgun (WGS) entry which is preliminary data.</text>
</comment>
<dbReference type="PANTHER" id="PTHR37984:SF8">
    <property type="entry name" value="CCHC-TYPE DOMAIN-CONTAINING PROTEIN"/>
    <property type="match status" value="1"/>
</dbReference>
<feature type="domain" description="Reverse transcriptase" evidence="3">
    <location>
        <begin position="5"/>
        <end position="145"/>
    </location>
</feature>
<keyword evidence="5" id="KW-1185">Reference proteome</keyword>
<dbReference type="Gene3D" id="3.10.10.10">
    <property type="entry name" value="HIV Type 1 Reverse Transcriptase, subunit A, domain 1"/>
    <property type="match status" value="1"/>
</dbReference>
<accession>A0ABR3L9F6</accession>
<evidence type="ECO:0000256" key="2">
    <source>
        <dbReference type="ARBA" id="ARBA00012180"/>
    </source>
</evidence>
<gene>
    <name evidence="4" type="ORF">QQF64_020532</name>
</gene>
<evidence type="ECO:0000313" key="5">
    <source>
        <dbReference type="Proteomes" id="UP001558613"/>
    </source>
</evidence>
<evidence type="ECO:0000259" key="3">
    <source>
        <dbReference type="Pfam" id="PF00078"/>
    </source>
</evidence>
<dbReference type="Pfam" id="PF00078">
    <property type="entry name" value="RVT_1"/>
    <property type="match status" value="1"/>
</dbReference>
<protein>
    <recommendedName>
        <fullName evidence="2">ribonuclease H</fullName>
        <ecNumber evidence="2">3.1.26.4</ecNumber>
    </recommendedName>
</protein>
<dbReference type="PANTHER" id="PTHR37984">
    <property type="entry name" value="PROTEIN CBG26694"/>
    <property type="match status" value="1"/>
</dbReference>
<evidence type="ECO:0000256" key="1">
    <source>
        <dbReference type="ARBA" id="ARBA00010879"/>
    </source>
</evidence>